<dbReference type="EMBL" id="JARAOO010000003">
    <property type="protein sequence ID" value="KAJ7974304.1"/>
    <property type="molecule type" value="Genomic_DNA"/>
</dbReference>
<keyword evidence="4" id="KW-1185">Reference proteome</keyword>
<dbReference type="KEGG" id="qsa:O6P43_004395"/>
<accession>A0AAD7VG31</accession>
<dbReference type="SUPFAM" id="SSF52777">
    <property type="entry name" value="CoA-dependent acyltransferases"/>
    <property type="match status" value="1"/>
</dbReference>
<reference evidence="3" key="1">
    <citation type="journal article" date="2023" name="Science">
        <title>Elucidation of the pathway for biosynthesis of saponin adjuvants from the soapbark tree.</title>
        <authorList>
            <person name="Reed J."/>
            <person name="Orme A."/>
            <person name="El-Demerdash A."/>
            <person name="Owen C."/>
            <person name="Martin L.B.B."/>
            <person name="Misra R.C."/>
            <person name="Kikuchi S."/>
            <person name="Rejzek M."/>
            <person name="Martin A.C."/>
            <person name="Harkess A."/>
            <person name="Leebens-Mack J."/>
            <person name="Louveau T."/>
            <person name="Stephenson M.J."/>
            <person name="Osbourn A."/>
        </authorList>
    </citation>
    <scope>NUCLEOTIDE SEQUENCE</scope>
    <source>
        <strain evidence="3">S10</strain>
    </source>
</reference>
<proteinExistence type="predicted"/>
<evidence type="ECO:0000256" key="2">
    <source>
        <dbReference type="ARBA" id="ARBA00023315"/>
    </source>
</evidence>
<protein>
    <submittedName>
        <fullName evidence="3">Phenolic glucoside malonyltransferase</fullName>
    </submittedName>
</protein>
<evidence type="ECO:0000313" key="4">
    <source>
        <dbReference type="Proteomes" id="UP001163823"/>
    </source>
</evidence>
<name>A0AAD7VG31_QUISA</name>
<organism evidence="3 4">
    <name type="scientific">Quillaja saponaria</name>
    <name type="common">Soap bark tree</name>
    <dbReference type="NCBI Taxonomy" id="32244"/>
    <lineage>
        <taxon>Eukaryota</taxon>
        <taxon>Viridiplantae</taxon>
        <taxon>Streptophyta</taxon>
        <taxon>Embryophyta</taxon>
        <taxon>Tracheophyta</taxon>
        <taxon>Spermatophyta</taxon>
        <taxon>Magnoliopsida</taxon>
        <taxon>eudicotyledons</taxon>
        <taxon>Gunneridae</taxon>
        <taxon>Pentapetalae</taxon>
        <taxon>rosids</taxon>
        <taxon>fabids</taxon>
        <taxon>Fabales</taxon>
        <taxon>Quillajaceae</taxon>
        <taxon>Quillaja</taxon>
    </lineage>
</organism>
<dbReference type="PANTHER" id="PTHR31625">
    <property type="match status" value="1"/>
</dbReference>
<dbReference type="Gene3D" id="3.30.559.10">
    <property type="entry name" value="Chloramphenicol acetyltransferase-like domain"/>
    <property type="match status" value="2"/>
</dbReference>
<dbReference type="Proteomes" id="UP001163823">
    <property type="component" value="Chromosome 3"/>
</dbReference>
<dbReference type="AlphaFoldDB" id="A0AAD7VG31"/>
<dbReference type="GO" id="GO:0016747">
    <property type="term" value="F:acyltransferase activity, transferring groups other than amino-acyl groups"/>
    <property type="evidence" value="ECO:0007669"/>
    <property type="project" value="UniProtKB-ARBA"/>
</dbReference>
<comment type="caution">
    <text evidence="3">The sequence shown here is derived from an EMBL/GenBank/DDBJ whole genome shotgun (WGS) entry which is preliminary data.</text>
</comment>
<dbReference type="Pfam" id="PF02458">
    <property type="entry name" value="Transferase"/>
    <property type="match status" value="1"/>
</dbReference>
<gene>
    <name evidence="3" type="ORF">O6P43_004395</name>
</gene>
<sequence length="470" mass="52127">MASLNSSSVMKTLEVCKIAPSSEDSEFSVPLTFFDLLWFKFHPVERLFFYSLPQSDTSFFLDSVIPKLKRSLSLTLQNFLLLAGNITWPPQSDKPIIQYTPGDGVSLIIAESEADFNLLSGNQAHEAIASHHLVPHLDISDSLASTIALQVTLFPNTGFCIGISAHHAVMDGISSSMFLKAWAYICRTIGEEEFCSSSLPAELKPFFDRSVIKDQKELDMFYLKSWTALAASHEPNLHKERSLRLLSITGRQNQELVRATFNLIPADLDKLKKRVLTQWDKINEEEGETKPVKMSTFVVTCAYVVVCMGEVYKDFAFAFSANCRARLNPPVDPNYFGNCVFPCIADIEPEEFSDEQRLALVAKKIYNLIKKLQTGAVVDEAEDLFAKFASLASKRIIGVAGSNQFGVYGIDFGWARPTKVEITSVDITGSIALAESRDGNGGVEVGLVFTKDEMELFASVFYSGLEAIPK</sequence>
<evidence type="ECO:0000313" key="3">
    <source>
        <dbReference type="EMBL" id="KAJ7974304.1"/>
    </source>
</evidence>
<keyword evidence="1" id="KW-0808">Transferase</keyword>
<evidence type="ECO:0000256" key="1">
    <source>
        <dbReference type="ARBA" id="ARBA00022679"/>
    </source>
</evidence>
<dbReference type="InterPro" id="IPR051504">
    <property type="entry name" value="Plant_metabolite_acyltrans"/>
</dbReference>
<keyword evidence="2" id="KW-0012">Acyltransferase</keyword>
<dbReference type="InterPro" id="IPR023213">
    <property type="entry name" value="CAT-like_dom_sf"/>
</dbReference>